<dbReference type="InParanoid" id="G0N2M2"/>
<evidence type="ECO:0000313" key="4">
    <source>
        <dbReference type="Proteomes" id="UP000008068"/>
    </source>
</evidence>
<feature type="chain" id="PRO_5003405095" description="F-box domain-containing protein" evidence="1">
    <location>
        <begin position="21"/>
        <end position="325"/>
    </location>
</feature>
<protein>
    <recommendedName>
        <fullName evidence="2">F-box domain-containing protein</fullName>
    </recommendedName>
</protein>
<dbReference type="PANTHER" id="PTHR21503">
    <property type="entry name" value="F-BOX-CONTAINING HYPOTHETICAL PROTEIN C.ELEGANS"/>
    <property type="match status" value="1"/>
</dbReference>
<organism evidence="4">
    <name type="scientific">Caenorhabditis brenneri</name>
    <name type="common">Nematode worm</name>
    <dbReference type="NCBI Taxonomy" id="135651"/>
    <lineage>
        <taxon>Eukaryota</taxon>
        <taxon>Metazoa</taxon>
        <taxon>Ecdysozoa</taxon>
        <taxon>Nematoda</taxon>
        <taxon>Chromadorea</taxon>
        <taxon>Rhabditida</taxon>
        <taxon>Rhabditina</taxon>
        <taxon>Rhabditomorpha</taxon>
        <taxon>Rhabditoidea</taxon>
        <taxon>Rhabditidae</taxon>
        <taxon>Peloderinae</taxon>
        <taxon>Caenorhabditis</taxon>
    </lineage>
</organism>
<dbReference type="eggNOG" id="ENOG502TJ63">
    <property type="taxonomic scope" value="Eukaryota"/>
</dbReference>
<dbReference type="Proteomes" id="UP000008068">
    <property type="component" value="Unassembled WGS sequence"/>
</dbReference>
<keyword evidence="4" id="KW-1185">Reference proteome</keyword>
<dbReference type="AlphaFoldDB" id="G0N2M2"/>
<gene>
    <name evidence="3" type="ORF">CAEBREN_21470</name>
</gene>
<dbReference type="Pfam" id="PF07735">
    <property type="entry name" value="FBA_2"/>
    <property type="match status" value="1"/>
</dbReference>
<accession>G0N2M2</accession>
<reference evidence="4" key="1">
    <citation type="submission" date="2011-07" db="EMBL/GenBank/DDBJ databases">
        <authorList>
            <consortium name="Caenorhabditis brenneri Sequencing and Analysis Consortium"/>
            <person name="Wilson R.K."/>
        </authorList>
    </citation>
    <scope>NUCLEOTIDE SEQUENCE [LARGE SCALE GENOMIC DNA]</scope>
    <source>
        <strain evidence="4">PB2801</strain>
    </source>
</reference>
<name>G0N2M2_CAEBE</name>
<dbReference type="EMBL" id="GL379830">
    <property type="protein sequence ID" value="EGT50755.1"/>
    <property type="molecule type" value="Genomic_DNA"/>
</dbReference>
<proteinExistence type="predicted"/>
<dbReference type="InterPro" id="IPR012885">
    <property type="entry name" value="F-box_Sdz-33"/>
</dbReference>
<sequence>MASFPLLRLPLLALAKVLQCSDPFELLILAQCSRRSTNLVPLSKSKNFRIECDSEAKLIINNDDWTVEKLTEKSKFDFKIRDIDCYVSNSDSKIYFGKFRKLIWCLCDLFKCPIRVIHYSPKLHSGMFSKFLNKVNRRQNGVEEFVIASCANGTYTLRVTEWKNVMDISQSIDISKKLTINVPIPRSFVYTFRKFPKHLDIGHSTWFTMANLMQASSCVSIILKYSNLTKHHLMTFVNRWKQGEFPNLEWMEVFNDAFSQPEPALPAFENPRNLVRRNKRVHGIGSTIMFKGVKIQRENGQKAEYRIFGKFFRFIVLSEDDEVVY</sequence>
<dbReference type="PANTHER" id="PTHR21503:SF52">
    <property type="entry name" value="F-BOX DOMAIN-CONTAINING PROTEIN"/>
    <property type="match status" value="1"/>
</dbReference>
<evidence type="ECO:0000259" key="2">
    <source>
        <dbReference type="PROSITE" id="PS50181"/>
    </source>
</evidence>
<dbReference type="InterPro" id="IPR001810">
    <property type="entry name" value="F-box_dom"/>
</dbReference>
<feature type="signal peptide" evidence="1">
    <location>
        <begin position="1"/>
        <end position="20"/>
    </location>
</feature>
<feature type="domain" description="F-box" evidence="2">
    <location>
        <begin position="3"/>
        <end position="51"/>
    </location>
</feature>
<dbReference type="PROSITE" id="PS50181">
    <property type="entry name" value="FBOX"/>
    <property type="match status" value="1"/>
</dbReference>
<keyword evidence="1" id="KW-0732">Signal</keyword>
<dbReference type="OMA" id="FRIECDS"/>
<evidence type="ECO:0000313" key="3">
    <source>
        <dbReference type="EMBL" id="EGT50755.1"/>
    </source>
</evidence>
<dbReference type="HOGENOM" id="CLU_028840_6_2_1"/>
<evidence type="ECO:0000256" key="1">
    <source>
        <dbReference type="SAM" id="SignalP"/>
    </source>
</evidence>